<dbReference type="Gene3D" id="2.30.30.140">
    <property type="match status" value="1"/>
</dbReference>
<dbReference type="GO" id="GO:0045727">
    <property type="term" value="P:positive regulation of translation"/>
    <property type="evidence" value="ECO:0007669"/>
    <property type="project" value="TreeGrafter"/>
</dbReference>
<dbReference type="GO" id="GO:0043488">
    <property type="term" value="P:regulation of mRNA stability"/>
    <property type="evidence" value="ECO:0007669"/>
    <property type="project" value="TreeGrafter"/>
</dbReference>
<sequence>METFPITRVRLPPMKTSHDTTPIGYKEGQEVEVLSAAQTGEHQGFWKAVIKEIKGDFYVVSCLPIDTNESTMDLKNYTLDDIYTADKIRAINPNPYLSVNPFFKLVIEVPNDLIAKNLELIQKSQTHEHFRRALAFISVTFVDHLKSLVCIWLAPNPIDHWIQITKRRALVLSEI</sequence>
<proteinExistence type="predicted"/>
<organism evidence="1">
    <name type="scientific">Oppiella nova</name>
    <dbReference type="NCBI Taxonomy" id="334625"/>
    <lineage>
        <taxon>Eukaryota</taxon>
        <taxon>Metazoa</taxon>
        <taxon>Ecdysozoa</taxon>
        <taxon>Arthropoda</taxon>
        <taxon>Chelicerata</taxon>
        <taxon>Arachnida</taxon>
        <taxon>Acari</taxon>
        <taxon>Acariformes</taxon>
        <taxon>Sarcoptiformes</taxon>
        <taxon>Oribatida</taxon>
        <taxon>Brachypylina</taxon>
        <taxon>Oppioidea</taxon>
        <taxon>Oppiidae</taxon>
        <taxon>Oppiella</taxon>
    </lineage>
</organism>
<dbReference type="Proteomes" id="UP000728032">
    <property type="component" value="Unassembled WGS sequence"/>
</dbReference>
<dbReference type="GO" id="GO:0051028">
    <property type="term" value="P:mRNA transport"/>
    <property type="evidence" value="ECO:0007669"/>
    <property type="project" value="TreeGrafter"/>
</dbReference>
<dbReference type="GO" id="GO:0003730">
    <property type="term" value="F:mRNA 3'-UTR binding"/>
    <property type="evidence" value="ECO:0007669"/>
    <property type="project" value="TreeGrafter"/>
</dbReference>
<dbReference type="EMBL" id="CAJPVJ010050962">
    <property type="protein sequence ID" value="CAG2183111.1"/>
    <property type="molecule type" value="Genomic_DNA"/>
</dbReference>
<gene>
    <name evidence="1" type="ORF">ONB1V03_LOCUS22532</name>
</gene>
<dbReference type="OrthoDB" id="424249at2759"/>
<dbReference type="PANTHER" id="PTHR10603:SF7">
    <property type="entry name" value="FRAGILE X MESSENGER RIBONUCLEOPROTEIN 1 HOMOLOG"/>
    <property type="match status" value="1"/>
</dbReference>
<dbReference type="EMBL" id="OC965787">
    <property type="protein sequence ID" value="CAD7665980.1"/>
    <property type="molecule type" value="Genomic_DNA"/>
</dbReference>
<evidence type="ECO:0000313" key="2">
    <source>
        <dbReference type="Proteomes" id="UP000728032"/>
    </source>
</evidence>
<dbReference type="GO" id="GO:0099577">
    <property type="term" value="P:regulation of translation at presynapse, modulating synaptic transmission"/>
    <property type="evidence" value="ECO:0007669"/>
    <property type="project" value="TreeGrafter"/>
</dbReference>
<dbReference type="GO" id="GO:0043005">
    <property type="term" value="C:neuron projection"/>
    <property type="evidence" value="ECO:0007669"/>
    <property type="project" value="TreeGrafter"/>
</dbReference>
<dbReference type="GO" id="GO:0045182">
    <property type="term" value="F:translation regulator activity"/>
    <property type="evidence" value="ECO:0007669"/>
    <property type="project" value="TreeGrafter"/>
</dbReference>
<dbReference type="AlphaFoldDB" id="A0A7R9R2E2"/>
<feature type="non-terminal residue" evidence="1">
    <location>
        <position position="175"/>
    </location>
</feature>
<dbReference type="GO" id="GO:0048513">
    <property type="term" value="P:animal organ development"/>
    <property type="evidence" value="ECO:0007669"/>
    <property type="project" value="TreeGrafter"/>
</dbReference>
<name>A0A7R9R2E2_9ACAR</name>
<dbReference type="InterPro" id="IPR040148">
    <property type="entry name" value="FMR1"/>
</dbReference>
<dbReference type="GO" id="GO:0005634">
    <property type="term" value="C:nucleus"/>
    <property type="evidence" value="ECO:0007669"/>
    <property type="project" value="TreeGrafter"/>
</dbReference>
<dbReference type="GO" id="GO:0010494">
    <property type="term" value="C:cytoplasmic stress granule"/>
    <property type="evidence" value="ECO:0007669"/>
    <property type="project" value="TreeGrafter"/>
</dbReference>
<keyword evidence="2" id="KW-1185">Reference proteome</keyword>
<accession>A0A7R9R2E2</accession>
<reference evidence="1" key="1">
    <citation type="submission" date="2020-11" db="EMBL/GenBank/DDBJ databases">
        <authorList>
            <person name="Tran Van P."/>
        </authorList>
    </citation>
    <scope>NUCLEOTIDE SEQUENCE</scope>
</reference>
<dbReference type="GO" id="GO:0048170">
    <property type="term" value="P:positive regulation of long-term neuronal synaptic plasticity"/>
    <property type="evidence" value="ECO:0007669"/>
    <property type="project" value="TreeGrafter"/>
</dbReference>
<evidence type="ECO:0000313" key="1">
    <source>
        <dbReference type="EMBL" id="CAD7665980.1"/>
    </source>
</evidence>
<dbReference type="PANTHER" id="PTHR10603">
    <property type="entry name" value="FRAGILE X MENTAL RETARDATION SYNDROME-RELATED PROTEIN"/>
    <property type="match status" value="1"/>
</dbReference>
<protein>
    <submittedName>
        <fullName evidence="1">Uncharacterized protein</fullName>
    </submittedName>
</protein>
<dbReference type="GO" id="GO:0098793">
    <property type="term" value="C:presynapse"/>
    <property type="evidence" value="ECO:0007669"/>
    <property type="project" value="GOC"/>
</dbReference>